<dbReference type="Proteomes" id="UP001595904">
    <property type="component" value="Unassembled WGS sequence"/>
</dbReference>
<dbReference type="InterPro" id="IPR047610">
    <property type="entry name" value="ImuA_translesion"/>
</dbReference>
<protein>
    <submittedName>
        <fullName evidence="1">Translesion DNA synthesis-associated protein ImuA</fullName>
    </submittedName>
</protein>
<dbReference type="PIRSF" id="PIRSF037290">
    <property type="entry name" value="UCP037290"/>
    <property type="match status" value="1"/>
</dbReference>
<comment type="caution">
    <text evidence="1">The sequence shown here is derived from an EMBL/GenBank/DDBJ whole genome shotgun (WGS) entry which is preliminary data.</text>
</comment>
<dbReference type="SUPFAM" id="SSF52540">
    <property type="entry name" value="P-loop containing nucleoside triphosphate hydrolases"/>
    <property type="match status" value="1"/>
</dbReference>
<organism evidence="1 2">
    <name type="scientific">Steroidobacter flavus</name>
    <dbReference type="NCBI Taxonomy" id="1842136"/>
    <lineage>
        <taxon>Bacteria</taxon>
        <taxon>Pseudomonadati</taxon>
        <taxon>Pseudomonadota</taxon>
        <taxon>Gammaproteobacteria</taxon>
        <taxon>Steroidobacterales</taxon>
        <taxon>Steroidobacteraceae</taxon>
        <taxon>Steroidobacter</taxon>
    </lineage>
</organism>
<evidence type="ECO:0000313" key="2">
    <source>
        <dbReference type="Proteomes" id="UP001595904"/>
    </source>
</evidence>
<dbReference type="RefSeq" id="WP_380600254.1">
    <property type="nucleotide sequence ID" value="NZ_JBHSDU010000004.1"/>
</dbReference>
<dbReference type="InterPro" id="IPR017166">
    <property type="entry name" value="UCP037290"/>
</dbReference>
<keyword evidence="2" id="KW-1185">Reference proteome</keyword>
<dbReference type="NCBIfam" id="NF033429">
    <property type="entry name" value="ImuA_translesion"/>
    <property type="match status" value="1"/>
</dbReference>
<proteinExistence type="predicted"/>
<evidence type="ECO:0000313" key="1">
    <source>
        <dbReference type="EMBL" id="MFC4311588.1"/>
    </source>
</evidence>
<name>A0ABV8SY69_9GAMM</name>
<accession>A0ABV8SY69</accession>
<dbReference type="InterPro" id="IPR027417">
    <property type="entry name" value="P-loop_NTPase"/>
</dbReference>
<dbReference type="Gene3D" id="3.40.50.300">
    <property type="entry name" value="P-loop containing nucleotide triphosphate hydrolases"/>
    <property type="match status" value="1"/>
</dbReference>
<reference evidence="2" key="1">
    <citation type="journal article" date="2019" name="Int. J. Syst. Evol. Microbiol.">
        <title>The Global Catalogue of Microorganisms (GCM) 10K type strain sequencing project: providing services to taxonomists for standard genome sequencing and annotation.</title>
        <authorList>
            <consortium name="The Broad Institute Genomics Platform"/>
            <consortium name="The Broad Institute Genome Sequencing Center for Infectious Disease"/>
            <person name="Wu L."/>
            <person name="Ma J."/>
        </authorList>
    </citation>
    <scope>NUCLEOTIDE SEQUENCE [LARGE SCALE GENOMIC DNA]</scope>
    <source>
        <strain evidence="2">CGMCC 1.10759</strain>
    </source>
</reference>
<dbReference type="EMBL" id="JBHSDU010000004">
    <property type="protein sequence ID" value="MFC4311588.1"/>
    <property type="molecule type" value="Genomic_DNA"/>
</dbReference>
<sequence length="216" mass="23475">MTTVTLAEIPQLWRAESLPSLAAECVPSGDAALDRALGGGWPRPSLIDVLCDAHGIGELRLLLNLLKPARALDASCRPIVLWLSPPHELHAIALTQYGLDPRDHWICDVSQPTDLTWAMTQALRSGACLAVLAWARQLKPAAIRTLRLAAMTGRGVGVLFRSTSEARIASAATLRIALARKEAFLEVSILKMQGRRPSLVRIDVAHMDDCLSARRP</sequence>
<gene>
    <name evidence="1" type="primary">imuA</name>
    <name evidence="1" type="ORF">ACFPN2_20990</name>
</gene>